<dbReference type="eggNOG" id="ENOG502TJ5H">
    <property type="taxonomic scope" value="Eukaryota"/>
</dbReference>
<dbReference type="OrthoDB" id="10556594at2759"/>
<dbReference type="EMBL" id="GL379793">
    <property type="protein sequence ID" value="EGT56475.1"/>
    <property type="molecule type" value="Genomic_DNA"/>
</dbReference>
<evidence type="ECO:0000313" key="1">
    <source>
        <dbReference type="EMBL" id="EGT56475.1"/>
    </source>
</evidence>
<proteinExistence type="predicted"/>
<dbReference type="HOGENOM" id="CLU_2560335_0_0_1"/>
<accession>G0MG81</accession>
<reference evidence="2" key="1">
    <citation type="submission" date="2011-07" db="EMBL/GenBank/DDBJ databases">
        <authorList>
            <consortium name="Caenorhabditis brenneri Sequencing and Analysis Consortium"/>
            <person name="Wilson R.K."/>
        </authorList>
    </citation>
    <scope>NUCLEOTIDE SEQUENCE [LARGE SCALE GENOMIC DNA]</scope>
    <source>
        <strain evidence="2">PB2801</strain>
    </source>
</reference>
<dbReference type="AlphaFoldDB" id="G0MG81"/>
<name>G0MG81_CAEBE</name>
<dbReference type="STRING" id="135651.G0MG81"/>
<sequence length="82" mass="9059">MRFFNAIRSISMLSAVSKKVVTPPTMLRSIRGMADNQSKHVYATREVIIGAGGAGQKKKSAFCIFGKIILRYRQTGVEAVRI</sequence>
<organism evidence="2">
    <name type="scientific">Caenorhabditis brenneri</name>
    <name type="common">Nematode worm</name>
    <dbReference type="NCBI Taxonomy" id="135651"/>
    <lineage>
        <taxon>Eukaryota</taxon>
        <taxon>Metazoa</taxon>
        <taxon>Ecdysozoa</taxon>
        <taxon>Nematoda</taxon>
        <taxon>Chromadorea</taxon>
        <taxon>Rhabditida</taxon>
        <taxon>Rhabditina</taxon>
        <taxon>Rhabditomorpha</taxon>
        <taxon>Rhabditoidea</taxon>
        <taxon>Rhabditidae</taxon>
        <taxon>Peloderinae</taxon>
        <taxon>Caenorhabditis</taxon>
    </lineage>
</organism>
<keyword evidence="2" id="KW-1185">Reference proteome</keyword>
<protein>
    <submittedName>
        <fullName evidence="1">Uncharacterized protein</fullName>
    </submittedName>
</protein>
<dbReference type="Proteomes" id="UP000008068">
    <property type="component" value="Unassembled WGS sequence"/>
</dbReference>
<dbReference type="InParanoid" id="G0MG81"/>
<gene>
    <name evidence="1" type="ORF">CAEBREN_00051</name>
</gene>
<evidence type="ECO:0000313" key="2">
    <source>
        <dbReference type="Proteomes" id="UP000008068"/>
    </source>
</evidence>